<dbReference type="AlphaFoldDB" id="A0A918U9J3"/>
<sequence length="422" mass="48734">MAKYRFILLTDSERSFPPGVECLRPSEIDRLLAANRSLIVQSLSREDHQFAAKRFLRNRNGHYLLATHLDGKGIPGGILRHIVYNKLTDINLFIDQNARAPSGAPGFLGLKNPMVLDQPQLGDRADLRMLHHAYEALLHPSRTDVSGLRKQDDSDICLAYVTHFYCNQQDISSVTNLLARYAAYPSEVISRVHFVVVDDGSPIEYDIPDLALNLTWLKIDQDIRWNQAGARNLGAVYAKSDTMLLTDLDHELPVDAMRRLIARPPCGKRIYKIYRKKPDGSVYSGHSNMFLVSRGRFFECHGYDEEFAGHYGAEDFRFIKYHKARGTLQRYLPKSILCIEREDINRRKSYHSLARDLSFNTPVDSRKKRELAVNGHGHGHSRMFLNFTWRILLDRRLPVTSRRTRHTIWKHLAIFRQILPRF</sequence>
<dbReference type="Pfam" id="PF00535">
    <property type="entry name" value="Glycos_transf_2"/>
    <property type="match status" value="1"/>
</dbReference>
<keyword evidence="3" id="KW-1185">Reference proteome</keyword>
<evidence type="ECO:0000259" key="1">
    <source>
        <dbReference type="Pfam" id="PF00535"/>
    </source>
</evidence>
<dbReference type="InterPro" id="IPR029044">
    <property type="entry name" value="Nucleotide-diphossugar_trans"/>
</dbReference>
<evidence type="ECO:0000313" key="2">
    <source>
        <dbReference type="EMBL" id="GGY14029.1"/>
    </source>
</evidence>
<reference evidence="2" key="2">
    <citation type="submission" date="2020-09" db="EMBL/GenBank/DDBJ databases">
        <authorList>
            <person name="Sun Q."/>
            <person name="Kim S."/>
        </authorList>
    </citation>
    <scope>NUCLEOTIDE SEQUENCE</scope>
    <source>
        <strain evidence="2">KCTC 32182</strain>
    </source>
</reference>
<dbReference type="SUPFAM" id="SSF53448">
    <property type="entry name" value="Nucleotide-diphospho-sugar transferases"/>
    <property type="match status" value="1"/>
</dbReference>
<name>A0A918U9J3_9NEIS</name>
<dbReference type="CDD" id="cd00761">
    <property type="entry name" value="Glyco_tranf_GTA_type"/>
    <property type="match status" value="1"/>
</dbReference>
<accession>A0A918U9J3</accession>
<evidence type="ECO:0000313" key="3">
    <source>
        <dbReference type="Proteomes" id="UP000645257"/>
    </source>
</evidence>
<dbReference type="InterPro" id="IPR001173">
    <property type="entry name" value="Glyco_trans_2-like"/>
</dbReference>
<gene>
    <name evidence="2" type="ORF">GCM10011289_16720</name>
</gene>
<reference evidence="2" key="1">
    <citation type="journal article" date="2014" name="Int. J. Syst. Evol. Microbiol.">
        <title>Complete genome sequence of Corynebacterium casei LMG S-19264T (=DSM 44701T), isolated from a smear-ripened cheese.</title>
        <authorList>
            <consortium name="US DOE Joint Genome Institute (JGI-PGF)"/>
            <person name="Walter F."/>
            <person name="Albersmeier A."/>
            <person name="Kalinowski J."/>
            <person name="Ruckert C."/>
        </authorList>
    </citation>
    <scope>NUCLEOTIDE SEQUENCE</scope>
    <source>
        <strain evidence="2">KCTC 32182</strain>
    </source>
</reference>
<proteinExistence type="predicted"/>
<dbReference type="EMBL" id="BMYX01000007">
    <property type="protein sequence ID" value="GGY14029.1"/>
    <property type="molecule type" value="Genomic_DNA"/>
</dbReference>
<protein>
    <recommendedName>
        <fullName evidence="1">Glycosyltransferase 2-like domain-containing protein</fullName>
    </recommendedName>
</protein>
<feature type="domain" description="Glycosyltransferase 2-like" evidence="1">
    <location>
        <begin position="191"/>
        <end position="263"/>
    </location>
</feature>
<dbReference type="Proteomes" id="UP000645257">
    <property type="component" value="Unassembled WGS sequence"/>
</dbReference>
<organism evidence="2 3">
    <name type="scientific">Paludibacterium paludis</name>
    <dbReference type="NCBI Taxonomy" id="1225769"/>
    <lineage>
        <taxon>Bacteria</taxon>
        <taxon>Pseudomonadati</taxon>
        <taxon>Pseudomonadota</taxon>
        <taxon>Betaproteobacteria</taxon>
        <taxon>Neisseriales</taxon>
        <taxon>Chromobacteriaceae</taxon>
        <taxon>Paludibacterium</taxon>
    </lineage>
</organism>
<comment type="caution">
    <text evidence="2">The sequence shown here is derived from an EMBL/GenBank/DDBJ whole genome shotgun (WGS) entry which is preliminary data.</text>
</comment>
<dbReference type="Gene3D" id="3.90.550.10">
    <property type="entry name" value="Spore Coat Polysaccharide Biosynthesis Protein SpsA, Chain A"/>
    <property type="match status" value="1"/>
</dbReference>